<dbReference type="NCBIfam" id="TIGR00414">
    <property type="entry name" value="serS"/>
    <property type="match status" value="1"/>
</dbReference>
<feature type="binding site" evidence="12">
    <location>
        <position position="283"/>
    </location>
    <ligand>
        <name>L-serine</name>
        <dbReference type="ChEBI" id="CHEBI:33384"/>
    </ligand>
</feature>
<name>A0ABT1W4Z3_9PROT</name>
<dbReference type="Gene3D" id="1.10.287.40">
    <property type="entry name" value="Serine-tRNA synthetase, tRNA binding domain"/>
    <property type="match status" value="1"/>
</dbReference>
<dbReference type="InterPro" id="IPR010978">
    <property type="entry name" value="tRNA-bd_arm"/>
</dbReference>
<sequence length="426" mass="46596">MHDLRALRADPDAFDADLARRGLPPVAHELVSIDEARRTSLTRLQELQSRRNAISKEIGQAKRSGGDTSALEAESVASQAEMATLEAEARSADERIHSILAELPNRLDNGVPDGADETSNVVVHERGERRNFAFGPKEHWELGEALGLMDFAAASKLSGSRFVILRGALARLERAIGQFMLDLHVTEHGYEETAVPLLVGEAAMYGTDKLPKFADQSFCTTDGRWLIPTAEVPLTALSAGEIVPATRLPIRLTALSACFRSEAGAAGRDTRGMLRQHQFMKVEMVSVVAPESSADEHERMTRAAETVLERLGIPYRRMLLCAGDTGFGAARTYDLEAWLPGQGAWREISSCSNTRDFQARRMNARFRREPVGGAKGTTEFVHTLNGSGVAVGRALIAVMENYQNEDGSITIPEALRPYMVGRDRIG</sequence>
<dbReference type="InterPro" id="IPR002317">
    <property type="entry name" value="Ser-tRNA-ligase_type_1"/>
</dbReference>
<keyword evidence="8 12" id="KW-0648">Protein biosynthesis</keyword>
<evidence type="ECO:0000259" key="14">
    <source>
        <dbReference type="PROSITE" id="PS50862"/>
    </source>
</evidence>
<comment type="catalytic activity">
    <reaction evidence="10 12">
        <text>tRNA(Sec) + L-serine + ATP = L-seryl-tRNA(Sec) + AMP + diphosphate + H(+)</text>
        <dbReference type="Rhea" id="RHEA:42580"/>
        <dbReference type="Rhea" id="RHEA-COMP:9742"/>
        <dbReference type="Rhea" id="RHEA-COMP:10128"/>
        <dbReference type="ChEBI" id="CHEBI:15378"/>
        <dbReference type="ChEBI" id="CHEBI:30616"/>
        <dbReference type="ChEBI" id="CHEBI:33019"/>
        <dbReference type="ChEBI" id="CHEBI:33384"/>
        <dbReference type="ChEBI" id="CHEBI:78442"/>
        <dbReference type="ChEBI" id="CHEBI:78533"/>
        <dbReference type="ChEBI" id="CHEBI:456215"/>
        <dbReference type="EC" id="6.1.1.11"/>
    </reaction>
</comment>
<comment type="caution">
    <text evidence="15">The sequence shown here is derived from an EMBL/GenBank/DDBJ whole genome shotgun (WGS) entry which is preliminary data.</text>
</comment>
<evidence type="ECO:0000256" key="8">
    <source>
        <dbReference type="ARBA" id="ARBA00022917"/>
    </source>
</evidence>
<evidence type="ECO:0000256" key="9">
    <source>
        <dbReference type="ARBA" id="ARBA00023146"/>
    </source>
</evidence>
<dbReference type="SUPFAM" id="SSF55681">
    <property type="entry name" value="Class II aaRS and biotin synthetases"/>
    <property type="match status" value="1"/>
</dbReference>
<dbReference type="SUPFAM" id="SSF46589">
    <property type="entry name" value="tRNA-binding arm"/>
    <property type="match status" value="1"/>
</dbReference>
<keyword evidence="7 12" id="KW-0067">ATP-binding</keyword>
<gene>
    <name evidence="12 15" type="primary">serS</name>
    <name evidence="15" type="ORF">NFI95_05710</name>
</gene>
<dbReference type="PIRSF" id="PIRSF001529">
    <property type="entry name" value="Ser-tRNA-synth_IIa"/>
    <property type="match status" value="1"/>
</dbReference>
<evidence type="ECO:0000313" key="16">
    <source>
        <dbReference type="Proteomes" id="UP001524587"/>
    </source>
</evidence>
<feature type="coiled-coil region" evidence="13">
    <location>
        <begin position="44"/>
        <end position="102"/>
    </location>
</feature>
<evidence type="ECO:0000256" key="3">
    <source>
        <dbReference type="ARBA" id="ARBA00010728"/>
    </source>
</evidence>
<comment type="domain">
    <text evidence="12">Consists of two distinct domains, a catalytic core and a N-terminal extension that is involved in tRNA binding.</text>
</comment>
<feature type="binding site" evidence="12">
    <location>
        <begin position="260"/>
        <end position="262"/>
    </location>
    <ligand>
        <name>ATP</name>
        <dbReference type="ChEBI" id="CHEBI:30616"/>
    </ligand>
</feature>
<evidence type="ECO:0000256" key="1">
    <source>
        <dbReference type="ARBA" id="ARBA00004496"/>
    </source>
</evidence>
<dbReference type="HAMAP" id="MF_00176">
    <property type="entry name" value="Ser_tRNA_synth_type1"/>
    <property type="match status" value="1"/>
</dbReference>
<evidence type="ECO:0000256" key="6">
    <source>
        <dbReference type="ARBA" id="ARBA00022741"/>
    </source>
</evidence>
<evidence type="ECO:0000256" key="13">
    <source>
        <dbReference type="SAM" id="Coils"/>
    </source>
</evidence>
<dbReference type="PANTHER" id="PTHR43697">
    <property type="entry name" value="SERYL-TRNA SYNTHETASE"/>
    <property type="match status" value="1"/>
</dbReference>
<keyword evidence="5 12" id="KW-0436">Ligase</keyword>
<feature type="domain" description="Aminoacyl-transfer RNA synthetases class-II family profile" evidence="14">
    <location>
        <begin position="171"/>
        <end position="412"/>
    </location>
</feature>
<comment type="pathway">
    <text evidence="2 12">Aminoacyl-tRNA biosynthesis; selenocysteinyl-tRNA(Sec) biosynthesis; L-seryl-tRNA(Sec) from L-serine and tRNA(Sec): step 1/1.</text>
</comment>
<dbReference type="Gene3D" id="3.30.930.10">
    <property type="entry name" value="Bira Bifunctional Protein, Domain 2"/>
    <property type="match status" value="1"/>
</dbReference>
<keyword evidence="9 12" id="KW-0030">Aminoacyl-tRNA synthetase</keyword>
<evidence type="ECO:0000256" key="10">
    <source>
        <dbReference type="ARBA" id="ARBA00047929"/>
    </source>
</evidence>
<dbReference type="InterPro" id="IPR015866">
    <property type="entry name" value="Ser-tRNA-synth_1_N"/>
</dbReference>
<feature type="binding site" evidence="12">
    <location>
        <begin position="347"/>
        <end position="350"/>
    </location>
    <ligand>
        <name>ATP</name>
        <dbReference type="ChEBI" id="CHEBI:30616"/>
    </ligand>
</feature>
<evidence type="ECO:0000256" key="5">
    <source>
        <dbReference type="ARBA" id="ARBA00022598"/>
    </source>
</evidence>
<dbReference type="InterPro" id="IPR006195">
    <property type="entry name" value="aa-tRNA-synth_II"/>
</dbReference>
<evidence type="ECO:0000256" key="7">
    <source>
        <dbReference type="ARBA" id="ARBA00022840"/>
    </source>
</evidence>
<comment type="subcellular location">
    <subcellularLocation>
        <location evidence="1 12">Cytoplasm</location>
    </subcellularLocation>
</comment>
<accession>A0ABT1W4Z3</accession>
<dbReference type="Pfam" id="PF00587">
    <property type="entry name" value="tRNA-synt_2b"/>
    <property type="match status" value="1"/>
</dbReference>
<dbReference type="GO" id="GO:0004828">
    <property type="term" value="F:serine-tRNA ligase activity"/>
    <property type="evidence" value="ECO:0007669"/>
    <property type="project" value="UniProtKB-EC"/>
</dbReference>
<dbReference type="InterPro" id="IPR033729">
    <property type="entry name" value="SerRS_core"/>
</dbReference>
<evidence type="ECO:0000256" key="11">
    <source>
        <dbReference type="ARBA" id="ARBA00048823"/>
    </source>
</evidence>
<feature type="binding site" evidence="12">
    <location>
        <begin position="229"/>
        <end position="231"/>
    </location>
    <ligand>
        <name>L-serine</name>
        <dbReference type="ChEBI" id="CHEBI:33384"/>
    </ligand>
</feature>
<dbReference type="RefSeq" id="WP_422863396.1">
    <property type="nucleotide sequence ID" value="NZ_JAMSKV010000003.1"/>
</dbReference>
<evidence type="ECO:0000256" key="4">
    <source>
        <dbReference type="ARBA" id="ARBA00022490"/>
    </source>
</evidence>
<dbReference type="PANTHER" id="PTHR43697:SF1">
    <property type="entry name" value="SERINE--TRNA LIGASE"/>
    <property type="match status" value="1"/>
</dbReference>
<dbReference type="EC" id="6.1.1.11" evidence="12"/>
<comment type="function">
    <text evidence="12">Catalyzes the attachment of serine to tRNA(Ser). Is also able to aminoacylate tRNA(Sec) with serine, to form the misacylated tRNA L-seryl-tRNA(Sec), which will be further converted into selenocysteinyl-tRNA(Sec).</text>
</comment>
<comment type="caution">
    <text evidence="12">Lacks conserved residue(s) required for the propagation of feature annotation.</text>
</comment>
<keyword evidence="6 12" id="KW-0547">Nucleotide-binding</keyword>
<evidence type="ECO:0000256" key="2">
    <source>
        <dbReference type="ARBA" id="ARBA00005045"/>
    </source>
</evidence>
<proteinExistence type="inferred from homology"/>
<evidence type="ECO:0000313" key="15">
    <source>
        <dbReference type="EMBL" id="MCQ8277940.1"/>
    </source>
</evidence>
<dbReference type="PROSITE" id="PS50862">
    <property type="entry name" value="AA_TRNA_LIGASE_II"/>
    <property type="match status" value="1"/>
</dbReference>
<dbReference type="EMBL" id="JAMSKV010000003">
    <property type="protein sequence ID" value="MCQ8277940.1"/>
    <property type="molecule type" value="Genomic_DNA"/>
</dbReference>
<keyword evidence="16" id="KW-1185">Reference proteome</keyword>
<protein>
    <recommendedName>
        <fullName evidence="12">Serine--tRNA ligase</fullName>
        <ecNumber evidence="12">6.1.1.11</ecNumber>
    </recommendedName>
    <alternativeName>
        <fullName evidence="12">Seryl-tRNA synthetase</fullName>
        <shortName evidence="12">SerRS</shortName>
    </alternativeName>
    <alternativeName>
        <fullName evidence="12">Seryl-tRNA(Ser/Sec) synthetase</fullName>
    </alternativeName>
</protein>
<feature type="binding site" evidence="12">
    <location>
        <position position="387"/>
    </location>
    <ligand>
        <name>L-serine</name>
        <dbReference type="ChEBI" id="CHEBI:33384"/>
    </ligand>
</feature>
<comment type="catalytic activity">
    <reaction evidence="11 12">
        <text>tRNA(Ser) + L-serine + ATP = L-seryl-tRNA(Ser) + AMP + diphosphate + H(+)</text>
        <dbReference type="Rhea" id="RHEA:12292"/>
        <dbReference type="Rhea" id="RHEA-COMP:9669"/>
        <dbReference type="Rhea" id="RHEA-COMP:9703"/>
        <dbReference type="ChEBI" id="CHEBI:15378"/>
        <dbReference type="ChEBI" id="CHEBI:30616"/>
        <dbReference type="ChEBI" id="CHEBI:33019"/>
        <dbReference type="ChEBI" id="CHEBI:33384"/>
        <dbReference type="ChEBI" id="CHEBI:78442"/>
        <dbReference type="ChEBI" id="CHEBI:78533"/>
        <dbReference type="ChEBI" id="CHEBI:456215"/>
        <dbReference type="EC" id="6.1.1.11"/>
    </reaction>
</comment>
<comment type="similarity">
    <text evidence="3 12">Belongs to the class-II aminoacyl-tRNA synthetase family. Type-1 seryl-tRNA synthetase subfamily.</text>
</comment>
<reference evidence="15 16" key="1">
    <citation type="submission" date="2022-06" db="EMBL/GenBank/DDBJ databases">
        <title>Endosaccharibacter gen. nov., sp. nov., endophytic bacteria isolated from sugarcane.</title>
        <authorList>
            <person name="Pitiwittayakul N."/>
            <person name="Yukphan P."/>
            <person name="Charoenyingcharoen P."/>
            <person name="Tanasupawat S."/>
        </authorList>
    </citation>
    <scope>NUCLEOTIDE SEQUENCE [LARGE SCALE GENOMIC DNA]</scope>
    <source>
        <strain evidence="15 16">KSS8</strain>
    </source>
</reference>
<dbReference type="Pfam" id="PF02403">
    <property type="entry name" value="Seryl_tRNA_N"/>
    <property type="match status" value="1"/>
</dbReference>
<dbReference type="InterPro" id="IPR042103">
    <property type="entry name" value="SerRS_1_N_sf"/>
</dbReference>
<dbReference type="PRINTS" id="PR00981">
    <property type="entry name" value="TRNASYNTHSER"/>
</dbReference>
<dbReference type="Proteomes" id="UP001524587">
    <property type="component" value="Unassembled WGS sequence"/>
</dbReference>
<organism evidence="15 16">
    <name type="scientific">Endosaccharibacter trunci</name>
    <dbReference type="NCBI Taxonomy" id="2812733"/>
    <lineage>
        <taxon>Bacteria</taxon>
        <taxon>Pseudomonadati</taxon>
        <taxon>Pseudomonadota</taxon>
        <taxon>Alphaproteobacteria</taxon>
        <taxon>Acetobacterales</taxon>
        <taxon>Acetobacteraceae</taxon>
        <taxon>Endosaccharibacter</taxon>
    </lineage>
</organism>
<dbReference type="InterPro" id="IPR002314">
    <property type="entry name" value="aa-tRNA-synt_IIb"/>
</dbReference>
<evidence type="ECO:0000256" key="12">
    <source>
        <dbReference type="HAMAP-Rule" id="MF_00176"/>
    </source>
</evidence>
<dbReference type="CDD" id="cd00770">
    <property type="entry name" value="SerRS_core"/>
    <property type="match status" value="1"/>
</dbReference>
<keyword evidence="4 12" id="KW-0963">Cytoplasm</keyword>
<comment type="subunit">
    <text evidence="12">Homodimer. The tRNA molecule binds across the dimer.</text>
</comment>
<dbReference type="InterPro" id="IPR045864">
    <property type="entry name" value="aa-tRNA-synth_II/BPL/LPL"/>
</dbReference>
<keyword evidence="13" id="KW-0175">Coiled coil</keyword>